<protein>
    <submittedName>
        <fullName evidence="1">Uncharacterized protein</fullName>
    </submittedName>
</protein>
<reference evidence="1" key="1">
    <citation type="submission" date="2021-01" db="EMBL/GenBank/DDBJ databases">
        <authorList>
            <person name="Corre E."/>
            <person name="Pelletier E."/>
            <person name="Niang G."/>
            <person name="Scheremetjew M."/>
            <person name="Finn R."/>
            <person name="Kale V."/>
            <person name="Holt S."/>
            <person name="Cochrane G."/>
            <person name="Meng A."/>
            <person name="Brown T."/>
            <person name="Cohen L."/>
        </authorList>
    </citation>
    <scope>NUCLEOTIDE SEQUENCE</scope>
    <source>
        <strain evidence="1">CCMP1594</strain>
    </source>
</reference>
<dbReference type="AlphaFoldDB" id="A0A7S4C8Y6"/>
<dbReference type="InterPro" id="IPR036291">
    <property type="entry name" value="NAD(P)-bd_dom_sf"/>
</dbReference>
<accession>A0A7S4C8Y6</accession>
<name>A0A7S4C8Y6_9EUGL</name>
<dbReference type="PANTHER" id="PTHR12126">
    <property type="entry name" value="NADH-UBIQUINONE OXIDOREDUCTASE 39 KDA SUBUNIT-RELATED"/>
    <property type="match status" value="1"/>
</dbReference>
<dbReference type="InterPro" id="IPR051207">
    <property type="entry name" value="ComplexI_NDUFA9_subunit"/>
</dbReference>
<dbReference type="PANTHER" id="PTHR12126:SF6">
    <property type="entry name" value="3-BETA HYDROXYSTEROID DEHYDROGENASE_ISOMERASE DOMAIN-CONTAINING PROTEIN"/>
    <property type="match status" value="1"/>
</dbReference>
<dbReference type="SUPFAM" id="SSF51735">
    <property type="entry name" value="NAD(P)-binding Rossmann-fold domains"/>
    <property type="match status" value="1"/>
</dbReference>
<sequence length="373" mass="41972">MYSIRALGMGRKGCPRFVRFFNDRGEAMFFRSVVHGRPQPWRQEKQVPPNPTQLKWQWEPEHIPTAEEYEMFPEVVTLFGGDTNPLQKYVIDELAKTPEVSTVRVGTLFPDEFAANLPAAWLDKVVAEYVDITDQHSVLAASEGSQALVNMFDIPYEVELSFYDAHVGASKIISHAANTVFASRVIQVSSLASRVDSWSRYSESKFRGEDIALACFPWTTIMRFGPLFGKDSASIEQFKQYMTYAPFYPCPASKTQIQPTFAGDAAKAIVAALGNPHTRELQYDLGGPQTYSHAELVKEVMKLKKCSRPVIPVPAAVGDAIVAGLQWLPDPLVTRDMVYLIRSHNVTNHELMRSWKDLMPSHQLKTLEEAIDL</sequence>
<dbReference type="Gene3D" id="3.40.50.720">
    <property type="entry name" value="NAD(P)-binding Rossmann-like Domain"/>
    <property type="match status" value="1"/>
</dbReference>
<gene>
    <name evidence="1" type="ORF">EGYM00163_LOCUS1570</name>
</gene>
<dbReference type="GO" id="GO:0005739">
    <property type="term" value="C:mitochondrion"/>
    <property type="evidence" value="ECO:0007669"/>
    <property type="project" value="TreeGrafter"/>
</dbReference>
<proteinExistence type="predicted"/>
<dbReference type="EMBL" id="HBJA01004769">
    <property type="protein sequence ID" value="CAE0790456.1"/>
    <property type="molecule type" value="Transcribed_RNA"/>
</dbReference>
<organism evidence="1">
    <name type="scientific">Eutreptiella gymnastica</name>
    <dbReference type="NCBI Taxonomy" id="73025"/>
    <lineage>
        <taxon>Eukaryota</taxon>
        <taxon>Discoba</taxon>
        <taxon>Euglenozoa</taxon>
        <taxon>Euglenida</taxon>
        <taxon>Spirocuta</taxon>
        <taxon>Euglenophyceae</taxon>
        <taxon>Eutreptiales</taxon>
        <taxon>Eutreptiaceae</taxon>
        <taxon>Eutreptiella</taxon>
    </lineage>
</organism>
<dbReference type="GO" id="GO:0044877">
    <property type="term" value="F:protein-containing complex binding"/>
    <property type="evidence" value="ECO:0007669"/>
    <property type="project" value="TreeGrafter"/>
</dbReference>
<evidence type="ECO:0000313" key="1">
    <source>
        <dbReference type="EMBL" id="CAE0790456.1"/>
    </source>
</evidence>